<evidence type="ECO:0000313" key="7">
    <source>
        <dbReference type="Proteomes" id="UP000663852"/>
    </source>
</evidence>
<evidence type="ECO:0000313" key="6">
    <source>
        <dbReference type="EMBL" id="CAF0831055.1"/>
    </source>
</evidence>
<dbReference type="PANTHER" id="PTHR43963">
    <property type="entry name" value="CARBONYL REDUCTASE 1-RELATED"/>
    <property type="match status" value="1"/>
</dbReference>
<dbReference type="GO" id="GO:0004090">
    <property type="term" value="F:carbonyl reductase (NADPH) activity"/>
    <property type="evidence" value="ECO:0007669"/>
    <property type="project" value="UniProtKB-EC"/>
</dbReference>
<feature type="chain" id="PRO_5032489211" description="carbonyl reductase (NADPH)" evidence="5">
    <location>
        <begin position="19"/>
        <end position="286"/>
    </location>
</feature>
<sequence length="286" mass="31549">MAHKIAVMIIFSFQVTGANKGIGYAIVNKLCSVFDGIIYLTARNEELGLQAVRQLRETNKDAGDKVQFHQLDITNVESIHRLAEHIKKNHDGLDILINNAAMAFKVNDTTPFGDQAEITAQTNFFGTINVCNALFPLLRDHARVVNVTSRAGMLESVKSAEIRQSLTSPTATIENVSDILSDFIRKAKQNSHQENGYPNSAYGMSKVALTAATFIQQRLFDQKPERDIVVNACCPGYIKTDMSSNKGIGSPDQGADTPVYLATLESNVKSPRGEFVAERKILKWKC</sequence>
<accession>A0A813UR17</accession>
<gene>
    <name evidence="6" type="ORF">EDS130_LOCUS6342</name>
</gene>
<evidence type="ECO:0000256" key="2">
    <source>
        <dbReference type="ARBA" id="ARBA00022857"/>
    </source>
</evidence>
<dbReference type="CDD" id="cd05324">
    <property type="entry name" value="carb_red_PTCR-like_SDR_c"/>
    <property type="match status" value="1"/>
</dbReference>
<dbReference type="EC" id="1.1.1.184" evidence="4"/>
<keyword evidence="5" id="KW-0732">Signal</keyword>
<dbReference type="PRINTS" id="PR00081">
    <property type="entry name" value="GDHRDH"/>
</dbReference>
<evidence type="ECO:0000256" key="3">
    <source>
        <dbReference type="ARBA" id="ARBA00023002"/>
    </source>
</evidence>
<evidence type="ECO:0000256" key="5">
    <source>
        <dbReference type="SAM" id="SignalP"/>
    </source>
</evidence>
<feature type="signal peptide" evidence="5">
    <location>
        <begin position="1"/>
        <end position="18"/>
    </location>
</feature>
<dbReference type="AlphaFoldDB" id="A0A813UR17"/>
<proteinExistence type="inferred from homology"/>
<dbReference type="InterPro" id="IPR045313">
    <property type="entry name" value="CBR1-like"/>
</dbReference>
<keyword evidence="3" id="KW-0560">Oxidoreductase</keyword>
<dbReference type="InterPro" id="IPR036291">
    <property type="entry name" value="NAD(P)-bd_dom_sf"/>
</dbReference>
<dbReference type="Pfam" id="PF00106">
    <property type="entry name" value="adh_short"/>
    <property type="match status" value="1"/>
</dbReference>
<evidence type="ECO:0000256" key="4">
    <source>
        <dbReference type="ARBA" id="ARBA00026118"/>
    </source>
</evidence>
<dbReference type="EMBL" id="CAJNOJ010000018">
    <property type="protein sequence ID" value="CAF0831055.1"/>
    <property type="molecule type" value="Genomic_DNA"/>
</dbReference>
<name>A0A813UR17_ADIRI</name>
<dbReference type="Gene3D" id="3.40.50.720">
    <property type="entry name" value="NAD(P)-binding Rossmann-like Domain"/>
    <property type="match status" value="1"/>
</dbReference>
<dbReference type="SUPFAM" id="SSF51735">
    <property type="entry name" value="NAD(P)-binding Rossmann-fold domains"/>
    <property type="match status" value="1"/>
</dbReference>
<dbReference type="OrthoDB" id="7289984at2759"/>
<keyword evidence="2" id="KW-0521">NADP</keyword>
<comment type="similarity">
    <text evidence="1">Belongs to the short-chain dehydrogenases/reductases (SDR) family.</text>
</comment>
<evidence type="ECO:0000256" key="1">
    <source>
        <dbReference type="ARBA" id="ARBA00006484"/>
    </source>
</evidence>
<protein>
    <recommendedName>
        <fullName evidence="4">carbonyl reductase (NADPH)</fullName>
        <ecNumber evidence="4">1.1.1.184</ecNumber>
    </recommendedName>
</protein>
<dbReference type="InterPro" id="IPR002347">
    <property type="entry name" value="SDR_fam"/>
</dbReference>
<dbReference type="PANTHER" id="PTHR43963:SF6">
    <property type="entry name" value="CHAIN DEHYDROGENASE FAMILY PROTEIN, PUTATIVE (AFU_ORTHOLOGUE AFUA_3G15350)-RELATED"/>
    <property type="match status" value="1"/>
</dbReference>
<dbReference type="Proteomes" id="UP000663852">
    <property type="component" value="Unassembled WGS sequence"/>
</dbReference>
<reference evidence="6" key="1">
    <citation type="submission" date="2021-02" db="EMBL/GenBank/DDBJ databases">
        <authorList>
            <person name="Nowell W R."/>
        </authorList>
    </citation>
    <scope>NUCLEOTIDE SEQUENCE</scope>
</reference>
<organism evidence="6 7">
    <name type="scientific">Adineta ricciae</name>
    <name type="common">Rotifer</name>
    <dbReference type="NCBI Taxonomy" id="249248"/>
    <lineage>
        <taxon>Eukaryota</taxon>
        <taxon>Metazoa</taxon>
        <taxon>Spiralia</taxon>
        <taxon>Gnathifera</taxon>
        <taxon>Rotifera</taxon>
        <taxon>Eurotatoria</taxon>
        <taxon>Bdelloidea</taxon>
        <taxon>Adinetida</taxon>
        <taxon>Adinetidae</taxon>
        <taxon>Adineta</taxon>
    </lineage>
</organism>
<comment type="caution">
    <text evidence="6">The sequence shown here is derived from an EMBL/GenBank/DDBJ whole genome shotgun (WGS) entry which is preliminary data.</text>
</comment>